<evidence type="ECO:0000256" key="2">
    <source>
        <dbReference type="ARBA" id="ARBA00022971"/>
    </source>
</evidence>
<dbReference type="NCBIfam" id="NF041496">
    <property type="entry name" value="MobQ"/>
    <property type="match status" value="1"/>
</dbReference>
<name>A0A246IDD5_STEMA</name>
<dbReference type="Proteomes" id="UP000197090">
    <property type="component" value="Unassembled WGS sequence"/>
</dbReference>
<dbReference type="RefSeq" id="WP_088496381.1">
    <property type="nucleotide sequence ID" value="NZ_NIVX01000026.1"/>
</dbReference>
<feature type="region of interest" description="Disordered" evidence="3">
    <location>
        <begin position="264"/>
        <end position="289"/>
    </location>
</feature>
<keyword evidence="2" id="KW-0184">Conjugation</keyword>
<evidence type="ECO:0000256" key="3">
    <source>
        <dbReference type="SAM" id="MobiDB-lite"/>
    </source>
</evidence>
<reference evidence="5 6" key="1">
    <citation type="submission" date="2017-06" db="EMBL/GenBank/DDBJ databases">
        <authorList>
            <person name="Kim H.J."/>
            <person name="Triplett B.A."/>
        </authorList>
    </citation>
    <scope>NUCLEOTIDE SEQUENCE [LARGE SCALE GENOMIC DNA]</scope>
    <source>
        <strain evidence="5 6">594</strain>
    </source>
</reference>
<dbReference type="Gene3D" id="3.30.930.30">
    <property type="match status" value="1"/>
</dbReference>
<comment type="caution">
    <text evidence="5">The sequence shown here is derived from an EMBL/GenBank/DDBJ whole genome shotgun (WGS) entry which is preliminary data.</text>
</comment>
<dbReference type="AlphaFoldDB" id="A0A246IDD5"/>
<evidence type="ECO:0000313" key="6">
    <source>
        <dbReference type="Proteomes" id="UP000197090"/>
    </source>
</evidence>
<feature type="compositionally biased region" description="Polar residues" evidence="3">
    <location>
        <begin position="492"/>
        <end position="507"/>
    </location>
</feature>
<protein>
    <recommendedName>
        <fullName evidence="4">MobA/MobL protein domain-containing protein</fullName>
    </recommendedName>
</protein>
<dbReference type="InterPro" id="IPR005053">
    <property type="entry name" value="MobA_MobL"/>
</dbReference>
<accession>A0A246IDD5</accession>
<gene>
    <name evidence="5" type="ORF">CEE63_03250</name>
</gene>
<dbReference type="EMBL" id="NIVX01000026">
    <property type="protein sequence ID" value="OWQ78040.1"/>
    <property type="molecule type" value="Genomic_DNA"/>
</dbReference>
<evidence type="ECO:0000256" key="1">
    <source>
        <dbReference type="ARBA" id="ARBA00010873"/>
    </source>
</evidence>
<feature type="region of interest" description="Disordered" evidence="3">
    <location>
        <begin position="477"/>
        <end position="507"/>
    </location>
</feature>
<feature type="domain" description="MobA/MobL protein" evidence="4">
    <location>
        <begin position="18"/>
        <end position="234"/>
    </location>
</feature>
<proteinExistence type="inferred from homology"/>
<comment type="similarity">
    <text evidence="1">Belongs to the MobA/MobL family.</text>
</comment>
<evidence type="ECO:0000259" key="4">
    <source>
        <dbReference type="Pfam" id="PF03389"/>
    </source>
</evidence>
<evidence type="ECO:0000313" key="5">
    <source>
        <dbReference type="EMBL" id="OWQ78040.1"/>
    </source>
</evidence>
<sequence>MAIYHTRVKTFSRAKGHSAVAAAAYRAGLSLVDERTGARHDYSRRGGVVESRWVVPLKAPDWSLDAAKLWQAAEAAEKRKDATVAREFEIALPHELDGPQRSALTADIARALVDRYGFAVQASIHSPGSKDGLNWHVHILATTRRLDAEGLADKTRELDGGPSGRSEVEWLRAMVAQFTNQHLEAAEIAVSVDHRSLEAQAEEALERGDVVAAAILGRRPTIHLGQQASALERRGMETDVGKALANIVADNQRAMHQTTIRFEKAATDGDPTRGRPSLPPNRIRLGPESGESYIEDAKGFTRRGIMAIRALPDASGPPLQALMEKALELWRDVVAAGFEGVLRTTRMLLRRLDSAVLNGSGGARVRRDVQRTLRGLAAVRRRALEWKRRVEAERRAASLLTRAERSLEDFVEQQPRPTGAAVVVWTRRRGRLLAAVEQRLDALRAARIKIAGGQEEACENQLTTAVAELEAASKAALDRFDDSSQEAGESVQPPTSVQQSTPRPRLH</sequence>
<feature type="compositionally biased region" description="Basic and acidic residues" evidence="3">
    <location>
        <begin position="264"/>
        <end position="273"/>
    </location>
</feature>
<organism evidence="5 6">
    <name type="scientific">Stenotrophomonas maltophilia</name>
    <name type="common">Pseudomonas maltophilia</name>
    <name type="synonym">Xanthomonas maltophilia</name>
    <dbReference type="NCBI Taxonomy" id="40324"/>
    <lineage>
        <taxon>Bacteria</taxon>
        <taxon>Pseudomonadati</taxon>
        <taxon>Pseudomonadota</taxon>
        <taxon>Gammaproteobacteria</taxon>
        <taxon>Lysobacterales</taxon>
        <taxon>Lysobacteraceae</taxon>
        <taxon>Stenotrophomonas</taxon>
        <taxon>Stenotrophomonas maltophilia group</taxon>
    </lineage>
</organism>
<dbReference type="Pfam" id="PF03389">
    <property type="entry name" value="MobA_MobL"/>
    <property type="match status" value="1"/>
</dbReference>